<feature type="transmembrane region" description="Helical" evidence="1">
    <location>
        <begin position="98"/>
        <end position="120"/>
    </location>
</feature>
<proteinExistence type="predicted"/>
<dbReference type="AlphaFoldDB" id="A0A812T539"/>
<keyword evidence="1" id="KW-1133">Transmembrane helix</keyword>
<feature type="transmembrane region" description="Helical" evidence="1">
    <location>
        <begin position="132"/>
        <end position="157"/>
    </location>
</feature>
<gene>
    <name evidence="2" type="primary">Birc2</name>
    <name evidence="2" type="ORF">SNAT2548_LOCUS28423</name>
</gene>
<sequence length="202" mass="21853">MAPSNQHRCLDWLSEATASLILVRQDDYELEDLRKDVLKRRDTAILACAVEILVSVASMALYDIRRSIIVPIANTVLAILASIGLFGALALQLPKIQVHGVVTTGLLIACLVNFVCEALLTNAGMGTDTLPGWLVLLFLLVPYSINLACSILSVMLGPELEQLATMMAVHRGIGTIGESRLLKPLLKGTVSPYLDCSSQRNI</sequence>
<reference evidence="2" key="1">
    <citation type="submission" date="2021-02" db="EMBL/GenBank/DDBJ databases">
        <authorList>
            <person name="Dougan E. K."/>
            <person name="Rhodes N."/>
            <person name="Thang M."/>
            <person name="Chan C."/>
        </authorList>
    </citation>
    <scope>NUCLEOTIDE SEQUENCE</scope>
</reference>
<dbReference type="OrthoDB" id="427289at2759"/>
<keyword evidence="1" id="KW-0812">Transmembrane</keyword>
<dbReference type="Proteomes" id="UP000604046">
    <property type="component" value="Unassembled WGS sequence"/>
</dbReference>
<protein>
    <submittedName>
        <fullName evidence="2">Birc2 protein</fullName>
    </submittedName>
</protein>
<feature type="transmembrane region" description="Helical" evidence="1">
    <location>
        <begin position="68"/>
        <end position="91"/>
    </location>
</feature>
<comment type="caution">
    <text evidence="2">The sequence shown here is derived from an EMBL/GenBank/DDBJ whole genome shotgun (WGS) entry which is preliminary data.</text>
</comment>
<evidence type="ECO:0000256" key="1">
    <source>
        <dbReference type="SAM" id="Phobius"/>
    </source>
</evidence>
<name>A0A812T539_9DINO</name>
<accession>A0A812T539</accession>
<evidence type="ECO:0000313" key="2">
    <source>
        <dbReference type="EMBL" id="CAE7507562.1"/>
    </source>
</evidence>
<feature type="transmembrane region" description="Helical" evidence="1">
    <location>
        <begin position="43"/>
        <end position="62"/>
    </location>
</feature>
<dbReference type="EMBL" id="CAJNDS010002516">
    <property type="protein sequence ID" value="CAE7507562.1"/>
    <property type="molecule type" value="Genomic_DNA"/>
</dbReference>
<evidence type="ECO:0000313" key="3">
    <source>
        <dbReference type="Proteomes" id="UP000604046"/>
    </source>
</evidence>
<keyword evidence="1" id="KW-0472">Membrane</keyword>
<organism evidence="2 3">
    <name type="scientific">Symbiodinium natans</name>
    <dbReference type="NCBI Taxonomy" id="878477"/>
    <lineage>
        <taxon>Eukaryota</taxon>
        <taxon>Sar</taxon>
        <taxon>Alveolata</taxon>
        <taxon>Dinophyceae</taxon>
        <taxon>Suessiales</taxon>
        <taxon>Symbiodiniaceae</taxon>
        <taxon>Symbiodinium</taxon>
    </lineage>
</organism>
<keyword evidence="3" id="KW-1185">Reference proteome</keyword>